<reference evidence="1 2" key="1">
    <citation type="submission" date="2024-04" db="EMBL/GenBank/DDBJ databases">
        <title>Genome assembly C_amara_ONT_v2.</title>
        <authorList>
            <person name="Yant L."/>
            <person name="Moore C."/>
            <person name="Slenker M."/>
        </authorList>
    </citation>
    <scope>NUCLEOTIDE SEQUENCE [LARGE SCALE GENOMIC DNA]</scope>
    <source>
        <tissue evidence="1">Leaf</tissue>
    </source>
</reference>
<name>A0ABD1ACH0_CARAN</name>
<keyword evidence="2" id="KW-1185">Reference proteome</keyword>
<dbReference type="AlphaFoldDB" id="A0ABD1ACH0"/>
<dbReference type="EMBL" id="JBANAX010000606">
    <property type="protein sequence ID" value="KAL1200859.1"/>
    <property type="molecule type" value="Genomic_DNA"/>
</dbReference>
<sequence length="95" mass="11095">MCMSSPVKQHIGIITIGKLLRKPVHLLYAAVMLRPKQKIDLVRMIHGVQIKYKKAWRTKEYAQILVTGTHEDSYHNLSKWFFKVQENNLGSMVFL</sequence>
<dbReference type="Proteomes" id="UP001558713">
    <property type="component" value="Unassembled WGS sequence"/>
</dbReference>
<proteinExistence type="predicted"/>
<protein>
    <submittedName>
        <fullName evidence="1">Uncharacterized protein</fullName>
    </submittedName>
</protein>
<evidence type="ECO:0000313" key="1">
    <source>
        <dbReference type="EMBL" id="KAL1200859.1"/>
    </source>
</evidence>
<accession>A0ABD1ACH0</accession>
<comment type="caution">
    <text evidence="1">The sequence shown here is derived from an EMBL/GenBank/DDBJ whole genome shotgun (WGS) entry which is preliminary data.</text>
</comment>
<organism evidence="1 2">
    <name type="scientific">Cardamine amara subsp. amara</name>
    <dbReference type="NCBI Taxonomy" id="228776"/>
    <lineage>
        <taxon>Eukaryota</taxon>
        <taxon>Viridiplantae</taxon>
        <taxon>Streptophyta</taxon>
        <taxon>Embryophyta</taxon>
        <taxon>Tracheophyta</taxon>
        <taxon>Spermatophyta</taxon>
        <taxon>Magnoliopsida</taxon>
        <taxon>eudicotyledons</taxon>
        <taxon>Gunneridae</taxon>
        <taxon>Pentapetalae</taxon>
        <taxon>rosids</taxon>
        <taxon>malvids</taxon>
        <taxon>Brassicales</taxon>
        <taxon>Brassicaceae</taxon>
        <taxon>Cardamineae</taxon>
        <taxon>Cardamine</taxon>
    </lineage>
</organism>
<gene>
    <name evidence="1" type="ORF">V5N11_034592</name>
</gene>
<evidence type="ECO:0000313" key="2">
    <source>
        <dbReference type="Proteomes" id="UP001558713"/>
    </source>
</evidence>